<proteinExistence type="predicted"/>
<dbReference type="AlphaFoldDB" id="A0A498JPK6"/>
<keyword evidence="2" id="KW-1185">Reference proteome</keyword>
<dbReference type="Proteomes" id="UP000290289">
    <property type="component" value="Chromosome 6"/>
</dbReference>
<organism evidence="1 2">
    <name type="scientific">Malus domestica</name>
    <name type="common">Apple</name>
    <name type="synonym">Pyrus malus</name>
    <dbReference type="NCBI Taxonomy" id="3750"/>
    <lineage>
        <taxon>Eukaryota</taxon>
        <taxon>Viridiplantae</taxon>
        <taxon>Streptophyta</taxon>
        <taxon>Embryophyta</taxon>
        <taxon>Tracheophyta</taxon>
        <taxon>Spermatophyta</taxon>
        <taxon>Magnoliopsida</taxon>
        <taxon>eudicotyledons</taxon>
        <taxon>Gunneridae</taxon>
        <taxon>Pentapetalae</taxon>
        <taxon>rosids</taxon>
        <taxon>fabids</taxon>
        <taxon>Rosales</taxon>
        <taxon>Rosaceae</taxon>
        <taxon>Amygdaloideae</taxon>
        <taxon>Maleae</taxon>
        <taxon>Malus</taxon>
    </lineage>
</organism>
<evidence type="ECO:0000313" key="2">
    <source>
        <dbReference type="Proteomes" id="UP000290289"/>
    </source>
</evidence>
<reference evidence="1 2" key="1">
    <citation type="submission" date="2018-10" db="EMBL/GenBank/DDBJ databases">
        <title>A high-quality apple genome assembly.</title>
        <authorList>
            <person name="Hu J."/>
        </authorList>
    </citation>
    <scope>NUCLEOTIDE SEQUENCE [LARGE SCALE GENOMIC DNA]</scope>
    <source>
        <strain evidence="2">cv. HFTH1</strain>
        <tissue evidence="1">Young leaf</tissue>
    </source>
</reference>
<evidence type="ECO:0000313" key="1">
    <source>
        <dbReference type="EMBL" id="RXH95794.1"/>
    </source>
</evidence>
<accession>A0A498JPK6</accession>
<dbReference type="EMBL" id="RDQH01000332">
    <property type="protein sequence ID" value="RXH95794.1"/>
    <property type="molecule type" value="Genomic_DNA"/>
</dbReference>
<comment type="caution">
    <text evidence="1">The sequence shown here is derived from an EMBL/GenBank/DDBJ whole genome shotgun (WGS) entry which is preliminary data.</text>
</comment>
<protein>
    <submittedName>
        <fullName evidence="1">Uncharacterized protein</fullName>
    </submittedName>
</protein>
<name>A0A498JPK6_MALDO</name>
<gene>
    <name evidence="1" type="ORF">DVH24_008294</name>
</gene>
<sequence length="63" mass="7433">MSNVAEMKVEKTPTAELIIPIVEDVQKNRKEQKRTLAWNVRAMDDRKQKLDLGFEYGRTKKKQ</sequence>